<comment type="caution">
    <text evidence="1">The sequence shown here is derived from an EMBL/GenBank/DDBJ whole genome shotgun (WGS) entry which is preliminary data.</text>
</comment>
<sequence length="342" mass="38562">MKVLQMPNHMLLPGTDTMADQESRRWISEDLAECEATAVHGKIELVPMAQRSEVQDRAEDWTGKSSTALRRKLQNRLNQRASRKRKKQISTPAQVFVPNTRTEKQSDLIHHINPDSLTHSLFQSASKTSTSFVCTARIPLTGSAPLLASFLSTPLPVDQKLMTLLHFNLVRALLENVYILGLDPILMEDDIPSPFLACNHDVVTLIERLPPALKPTALQLTVPHHPELDGFPYPELRDNFIRAGEGFDADAFCVDMLFGVDTSAYETSVDADGNVRREENRSGRTGLIVWSDPWLSGSWEVEEGFARKWGWLLKGCEEIVQSTNFWRASRGEVPLRFEEVED</sequence>
<name>A0ABR4BW85_9HELO</name>
<gene>
    <name evidence="1" type="ORF">VTL71DRAFT_9035</name>
</gene>
<dbReference type="Proteomes" id="UP001595075">
    <property type="component" value="Unassembled WGS sequence"/>
</dbReference>
<proteinExistence type="predicted"/>
<protein>
    <submittedName>
        <fullName evidence="1">Uncharacterized protein</fullName>
    </submittedName>
</protein>
<organism evidence="1 2">
    <name type="scientific">Oculimacula yallundae</name>
    <dbReference type="NCBI Taxonomy" id="86028"/>
    <lineage>
        <taxon>Eukaryota</taxon>
        <taxon>Fungi</taxon>
        <taxon>Dikarya</taxon>
        <taxon>Ascomycota</taxon>
        <taxon>Pezizomycotina</taxon>
        <taxon>Leotiomycetes</taxon>
        <taxon>Helotiales</taxon>
        <taxon>Ploettnerulaceae</taxon>
        <taxon>Oculimacula</taxon>
    </lineage>
</organism>
<dbReference type="InterPro" id="IPR021833">
    <property type="entry name" value="DUF3425"/>
</dbReference>
<dbReference type="EMBL" id="JAZHXI010000020">
    <property type="protein sequence ID" value="KAL2060983.1"/>
    <property type="molecule type" value="Genomic_DNA"/>
</dbReference>
<evidence type="ECO:0000313" key="1">
    <source>
        <dbReference type="EMBL" id="KAL2060983.1"/>
    </source>
</evidence>
<dbReference type="CDD" id="cd14688">
    <property type="entry name" value="bZIP_YAP"/>
    <property type="match status" value="1"/>
</dbReference>
<dbReference type="PANTHER" id="PTHR38116:SF1">
    <property type="entry name" value="BZIP DOMAIN-CONTAINING PROTEIN"/>
    <property type="match status" value="1"/>
</dbReference>
<dbReference type="Pfam" id="PF11905">
    <property type="entry name" value="DUF3425"/>
    <property type="match status" value="1"/>
</dbReference>
<dbReference type="PANTHER" id="PTHR38116">
    <property type="entry name" value="CHROMOSOME 7, WHOLE GENOME SHOTGUN SEQUENCE"/>
    <property type="match status" value="1"/>
</dbReference>
<reference evidence="1 2" key="1">
    <citation type="journal article" date="2024" name="Commun. Biol.">
        <title>Comparative genomic analysis of thermophilic fungi reveals convergent evolutionary adaptations and gene losses.</title>
        <authorList>
            <person name="Steindorff A.S."/>
            <person name="Aguilar-Pontes M.V."/>
            <person name="Robinson A.J."/>
            <person name="Andreopoulos B."/>
            <person name="LaButti K."/>
            <person name="Kuo A."/>
            <person name="Mondo S."/>
            <person name="Riley R."/>
            <person name="Otillar R."/>
            <person name="Haridas S."/>
            <person name="Lipzen A."/>
            <person name="Grimwood J."/>
            <person name="Schmutz J."/>
            <person name="Clum A."/>
            <person name="Reid I.D."/>
            <person name="Moisan M.C."/>
            <person name="Butler G."/>
            <person name="Nguyen T.T.M."/>
            <person name="Dewar K."/>
            <person name="Conant G."/>
            <person name="Drula E."/>
            <person name="Henrissat B."/>
            <person name="Hansel C."/>
            <person name="Singer S."/>
            <person name="Hutchinson M.I."/>
            <person name="de Vries R.P."/>
            <person name="Natvig D.O."/>
            <person name="Powell A.J."/>
            <person name="Tsang A."/>
            <person name="Grigoriev I.V."/>
        </authorList>
    </citation>
    <scope>NUCLEOTIDE SEQUENCE [LARGE SCALE GENOMIC DNA]</scope>
    <source>
        <strain evidence="1 2">CBS 494.80</strain>
    </source>
</reference>
<evidence type="ECO:0000313" key="2">
    <source>
        <dbReference type="Proteomes" id="UP001595075"/>
    </source>
</evidence>
<keyword evidence="2" id="KW-1185">Reference proteome</keyword>
<accession>A0ABR4BW85</accession>